<dbReference type="GeneTree" id="ENSGT00940000155321"/>
<dbReference type="GeneID" id="115553622"/>
<evidence type="ECO:0000256" key="14">
    <source>
        <dbReference type="SAM" id="Phobius"/>
    </source>
</evidence>
<dbReference type="InterPro" id="IPR029044">
    <property type="entry name" value="Nucleotide-diphossugar_trans"/>
</dbReference>
<evidence type="ECO:0000256" key="7">
    <source>
        <dbReference type="ARBA" id="ARBA00022824"/>
    </source>
</evidence>
<keyword evidence="12" id="KW-0325">Glycoprotein</keyword>
<comment type="subcellular location">
    <subcellularLocation>
        <location evidence="1">Endoplasmic reticulum membrane</location>
        <topology evidence="1">Single-pass type II membrane protein</topology>
    </subcellularLocation>
</comment>
<evidence type="ECO:0000256" key="6">
    <source>
        <dbReference type="ARBA" id="ARBA00022692"/>
    </source>
</evidence>
<feature type="domain" description="Exostosin GT47" evidence="15">
    <location>
        <begin position="149"/>
        <end position="434"/>
    </location>
</feature>
<evidence type="ECO:0000313" key="17">
    <source>
        <dbReference type="Ensembl" id="ENSGMOP00000028969.1"/>
    </source>
</evidence>
<protein>
    <submittedName>
        <fullName evidence="17">Uncharacterized protein</fullName>
    </submittedName>
</protein>
<keyword evidence="9 14" id="KW-1133">Transmembrane helix</keyword>
<dbReference type="GO" id="GO:0001503">
    <property type="term" value="P:ossification"/>
    <property type="evidence" value="ECO:0007669"/>
    <property type="project" value="UniProtKB-ARBA"/>
</dbReference>
<keyword evidence="6 14" id="KW-0812">Transmembrane</keyword>
<dbReference type="OMA" id="DARCNKD"/>
<evidence type="ECO:0000256" key="5">
    <source>
        <dbReference type="ARBA" id="ARBA00022679"/>
    </source>
</evidence>
<evidence type="ECO:0000256" key="9">
    <source>
        <dbReference type="ARBA" id="ARBA00022989"/>
    </source>
</evidence>
<evidence type="ECO:0000256" key="13">
    <source>
        <dbReference type="SAM" id="MobiDB-lite"/>
    </source>
</evidence>
<accession>A0A8C5AAD3</accession>
<keyword evidence="4" id="KW-0328">Glycosyltransferase</keyword>
<evidence type="ECO:0000256" key="11">
    <source>
        <dbReference type="ARBA" id="ARBA00023157"/>
    </source>
</evidence>
<dbReference type="InterPro" id="IPR040911">
    <property type="entry name" value="Exostosin_GT47"/>
</dbReference>
<evidence type="ECO:0000256" key="1">
    <source>
        <dbReference type="ARBA" id="ARBA00004648"/>
    </source>
</evidence>
<reference evidence="17" key="1">
    <citation type="submission" date="2025-08" db="UniProtKB">
        <authorList>
            <consortium name="Ensembl"/>
        </authorList>
    </citation>
    <scope>IDENTIFICATION</scope>
</reference>
<name>A0A8C5AAD3_GADMO</name>
<dbReference type="Gene3D" id="3.90.550.10">
    <property type="entry name" value="Spore Coat Polysaccharide Biosynthesis Protein SpsA, Chain A"/>
    <property type="match status" value="1"/>
</dbReference>
<comment type="similarity">
    <text evidence="3">Belongs to the glycosyltransferase 47 family.</text>
</comment>
<dbReference type="PANTHER" id="PTHR48261">
    <property type="entry name" value="ACETYLGLUCOSAMINYLTRANSFERASE"/>
    <property type="match status" value="1"/>
</dbReference>
<dbReference type="Pfam" id="PF03016">
    <property type="entry name" value="Exostosin_GT47"/>
    <property type="match status" value="1"/>
</dbReference>
<feature type="region of interest" description="Disordered" evidence="13">
    <location>
        <begin position="74"/>
        <end position="105"/>
    </location>
</feature>
<dbReference type="InterPro" id="IPR015338">
    <property type="entry name" value="GT64_dom"/>
</dbReference>
<sequence>MQRLCSLGEDGGAIPSEVVNVKLLVSLELLLDISAHTVGHMQAKKRYLILFSTGACVILLFCFGGIQVPLPRRGPSRRDGRSFGDDRGVASQWRRSSGTLPPLDPWDQVETEDYNGHISPQQKRDSISGVYTGRQCRMDSCFDFLKCKSNGFKVYVYPLQKGEKMSESYQNILSSIEGSRFYTSDPAQACLFVLSLDTLDRDQLSPQYIHNLKAKVQSLPLWNGGKNHIIFNLYSGTWPDYTEDLGFDIGHAMLAKASISTENFRPNFDVSIPLFSKEHPRTGGERGYMKQNSIPPYRKYMLVFKGKRYLTGIGSDTRNALYHVHNSEDVVLLTTCKHGKDWQKHKDARCDRDNAEYDKYDYREMLYNSTFCLVPRGRRLGSFRFLEALQAACVPVMLSNGWELPFSEIIDWNTAAVIGDERLLLQIPSTVRSIHQDKILSLRQQTQLFWDAYFNSVERIVLTTLEIIQDRVMRQSSRSNLMWNSLPGGLFALPQYSTYLGDFPFYYAKLGIKPYPKFTAIIHAVTPLVSQSQPIIKLLVAVAKSQYCAQVIVLWNCDKPLPAKHCWPTTAVPLLVIEGENKVMSSRFLPYDTIPTDAVLSLDEDTVLSTTEVDFAFTVWQSFPDRLVGYPARSHFWDGNKERWGYTSKWTNDYSMVLTGAAIYHRYYHYLYTTYLPDSLKSMVDQMSNCEDILMNFLVSAVTKLPPIKVTQKKQYKETMMGQTSRASRWADPDHFAQRQTCMNKFASWFGSMPLVHSQMRLDPVLFKDQVSILRKKYKDIERL</sequence>
<keyword evidence="11" id="KW-1015">Disulfide bond</keyword>
<organism evidence="17 18">
    <name type="scientific">Gadus morhua</name>
    <name type="common">Atlantic cod</name>
    <dbReference type="NCBI Taxonomy" id="8049"/>
    <lineage>
        <taxon>Eukaryota</taxon>
        <taxon>Metazoa</taxon>
        <taxon>Chordata</taxon>
        <taxon>Craniata</taxon>
        <taxon>Vertebrata</taxon>
        <taxon>Euteleostomi</taxon>
        <taxon>Actinopterygii</taxon>
        <taxon>Neopterygii</taxon>
        <taxon>Teleostei</taxon>
        <taxon>Neoteleostei</taxon>
        <taxon>Acanthomorphata</taxon>
        <taxon>Zeiogadaria</taxon>
        <taxon>Gadariae</taxon>
        <taxon>Gadiformes</taxon>
        <taxon>Gadoidei</taxon>
        <taxon>Gadidae</taxon>
        <taxon>Gadus</taxon>
    </lineage>
</organism>
<evidence type="ECO:0000259" key="15">
    <source>
        <dbReference type="Pfam" id="PF03016"/>
    </source>
</evidence>
<evidence type="ECO:0000256" key="8">
    <source>
        <dbReference type="ARBA" id="ARBA00022968"/>
    </source>
</evidence>
<dbReference type="Pfam" id="PF09258">
    <property type="entry name" value="Glyco_transf_64"/>
    <property type="match status" value="1"/>
</dbReference>
<proteinExistence type="inferred from homology"/>
<dbReference type="RefSeq" id="XP_030225909.1">
    <property type="nucleotide sequence ID" value="XM_030370049.1"/>
</dbReference>
<dbReference type="Ensembl" id="ENSGMOT00000055499.1">
    <property type="protein sequence ID" value="ENSGMOP00000028969.1"/>
    <property type="gene ID" value="ENSGMOG00000027675.1"/>
</dbReference>
<dbReference type="UniPathway" id="UPA00378"/>
<dbReference type="AlphaFoldDB" id="A0A8C5AAD3"/>
<evidence type="ECO:0000256" key="2">
    <source>
        <dbReference type="ARBA" id="ARBA00004922"/>
    </source>
</evidence>
<dbReference type="Proteomes" id="UP000694546">
    <property type="component" value="Chromosome 11"/>
</dbReference>
<evidence type="ECO:0000256" key="10">
    <source>
        <dbReference type="ARBA" id="ARBA00023136"/>
    </source>
</evidence>
<dbReference type="GO" id="GO:0046872">
    <property type="term" value="F:metal ion binding"/>
    <property type="evidence" value="ECO:0007669"/>
    <property type="project" value="UniProtKB-KW"/>
</dbReference>
<dbReference type="PANTHER" id="PTHR48261:SF3">
    <property type="entry name" value="EXOSTOSIN GLYCOSYLTRANSFERASE 1"/>
    <property type="match status" value="1"/>
</dbReference>
<keyword evidence="18" id="KW-1185">Reference proteome</keyword>
<evidence type="ECO:0000256" key="4">
    <source>
        <dbReference type="ARBA" id="ARBA00022676"/>
    </source>
</evidence>
<dbReference type="OrthoDB" id="5954868at2759"/>
<keyword evidence="5" id="KW-0808">Transferase</keyword>
<keyword evidence="7" id="KW-0256">Endoplasmic reticulum</keyword>
<dbReference type="InterPro" id="IPR004263">
    <property type="entry name" value="Exostosin"/>
</dbReference>
<feature type="transmembrane region" description="Helical" evidence="14">
    <location>
        <begin position="47"/>
        <end position="68"/>
    </location>
</feature>
<evidence type="ECO:0000256" key="3">
    <source>
        <dbReference type="ARBA" id="ARBA00010271"/>
    </source>
</evidence>
<feature type="compositionally biased region" description="Basic and acidic residues" evidence="13">
    <location>
        <begin position="76"/>
        <end position="88"/>
    </location>
</feature>
<dbReference type="GO" id="GO:0050508">
    <property type="term" value="F:glucuronosyl-N-acetylglucosaminyl-proteoglycan 4-alpha-N-acetylglucosaminyltransferase activity"/>
    <property type="evidence" value="ECO:0007669"/>
    <property type="project" value="UniProtKB-EC"/>
</dbReference>
<evidence type="ECO:0000313" key="18">
    <source>
        <dbReference type="Proteomes" id="UP000694546"/>
    </source>
</evidence>
<reference evidence="17" key="2">
    <citation type="submission" date="2025-09" db="UniProtKB">
        <authorList>
            <consortium name="Ensembl"/>
        </authorList>
    </citation>
    <scope>IDENTIFICATION</scope>
</reference>
<keyword evidence="8" id="KW-0735">Signal-anchor</keyword>
<dbReference type="SUPFAM" id="SSF53448">
    <property type="entry name" value="Nucleotide-diphospho-sugar transferases"/>
    <property type="match status" value="1"/>
</dbReference>
<dbReference type="RefSeq" id="XP_030225910.1">
    <property type="nucleotide sequence ID" value="XM_030370050.1"/>
</dbReference>
<keyword evidence="10 14" id="KW-0472">Membrane</keyword>
<gene>
    <name evidence="17" type="primary">ext1</name>
</gene>
<dbReference type="GO" id="GO:0005794">
    <property type="term" value="C:Golgi apparatus"/>
    <property type="evidence" value="ECO:0007669"/>
    <property type="project" value="UniProtKB-ARBA"/>
</dbReference>
<dbReference type="GO" id="GO:0005789">
    <property type="term" value="C:endoplasmic reticulum membrane"/>
    <property type="evidence" value="ECO:0007669"/>
    <property type="project" value="UniProtKB-SubCell"/>
</dbReference>
<dbReference type="GO" id="GO:0050509">
    <property type="term" value="F:N-acetylglucosaminyl-proteoglycan 4-beta-glucuronosyltransferase activity"/>
    <property type="evidence" value="ECO:0007669"/>
    <property type="project" value="UniProtKB-EC"/>
</dbReference>
<dbReference type="GO" id="GO:0015012">
    <property type="term" value="P:heparan sulfate proteoglycan biosynthetic process"/>
    <property type="evidence" value="ECO:0007669"/>
    <property type="project" value="UniProtKB-ARBA"/>
</dbReference>
<evidence type="ECO:0000259" key="16">
    <source>
        <dbReference type="Pfam" id="PF09258"/>
    </source>
</evidence>
<comment type="pathway">
    <text evidence="2">Protein modification; protein glycosylation.</text>
</comment>
<feature type="domain" description="Glycosyl transferase 64" evidence="16">
    <location>
        <begin position="518"/>
        <end position="767"/>
    </location>
</feature>
<evidence type="ECO:0000256" key="12">
    <source>
        <dbReference type="ARBA" id="ARBA00023180"/>
    </source>
</evidence>